<evidence type="ECO:0000256" key="7">
    <source>
        <dbReference type="SAM" id="Phobius"/>
    </source>
</evidence>
<feature type="transmembrane region" description="Helical" evidence="7">
    <location>
        <begin position="77"/>
        <end position="97"/>
    </location>
</feature>
<dbReference type="PROSITE" id="PS50850">
    <property type="entry name" value="MFS"/>
    <property type="match status" value="1"/>
</dbReference>
<name>A0ABW5A1G7_9BACL</name>
<keyword evidence="6 7" id="KW-0472">Membrane</keyword>
<feature type="transmembrane region" description="Helical" evidence="7">
    <location>
        <begin position="271"/>
        <end position="291"/>
    </location>
</feature>
<keyword evidence="3" id="KW-1003">Cell membrane</keyword>
<dbReference type="SUPFAM" id="SSF103473">
    <property type="entry name" value="MFS general substrate transporter"/>
    <property type="match status" value="1"/>
</dbReference>
<dbReference type="InterPro" id="IPR020846">
    <property type="entry name" value="MFS_dom"/>
</dbReference>
<keyword evidence="5 7" id="KW-1133">Transmembrane helix</keyword>
<reference evidence="10" key="1">
    <citation type="journal article" date="2019" name="Int. J. Syst. Evol. Microbiol.">
        <title>The Global Catalogue of Microorganisms (GCM) 10K type strain sequencing project: providing services to taxonomists for standard genome sequencing and annotation.</title>
        <authorList>
            <consortium name="The Broad Institute Genomics Platform"/>
            <consortium name="The Broad Institute Genome Sequencing Center for Infectious Disease"/>
            <person name="Wu L."/>
            <person name="Ma J."/>
        </authorList>
    </citation>
    <scope>NUCLEOTIDE SEQUENCE [LARGE SCALE GENOMIC DNA]</scope>
    <source>
        <strain evidence="10">CGMCC 1.13574</strain>
    </source>
</reference>
<feature type="transmembrane region" description="Helical" evidence="7">
    <location>
        <begin position="240"/>
        <end position="259"/>
    </location>
</feature>
<feature type="transmembrane region" description="Helical" evidence="7">
    <location>
        <begin position="12"/>
        <end position="37"/>
    </location>
</feature>
<feature type="transmembrane region" description="Helical" evidence="7">
    <location>
        <begin position="49"/>
        <end position="70"/>
    </location>
</feature>
<keyword evidence="4 7" id="KW-0812">Transmembrane</keyword>
<evidence type="ECO:0000259" key="8">
    <source>
        <dbReference type="PROSITE" id="PS50850"/>
    </source>
</evidence>
<protein>
    <submittedName>
        <fullName evidence="9">MDR family MFS transporter</fullName>
    </submittedName>
</protein>
<dbReference type="Proteomes" id="UP001597343">
    <property type="component" value="Unassembled WGS sequence"/>
</dbReference>
<organism evidence="9 10">
    <name type="scientific">Tumebacillus lipolyticus</name>
    <dbReference type="NCBI Taxonomy" id="1280370"/>
    <lineage>
        <taxon>Bacteria</taxon>
        <taxon>Bacillati</taxon>
        <taxon>Bacillota</taxon>
        <taxon>Bacilli</taxon>
        <taxon>Bacillales</taxon>
        <taxon>Alicyclobacillaceae</taxon>
        <taxon>Tumebacillus</taxon>
    </lineage>
</organism>
<evidence type="ECO:0000256" key="3">
    <source>
        <dbReference type="ARBA" id="ARBA00022475"/>
    </source>
</evidence>
<feature type="transmembrane region" description="Helical" evidence="7">
    <location>
        <begin position="139"/>
        <end position="159"/>
    </location>
</feature>
<evidence type="ECO:0000256" key="5">
    <source>
        <dbReference type="ARBA" id="ARBA00022989"/>
    </source>
</evidence>
<dbReference type="PANTHER" id="PTHR23517:SF2">
    <property type="entry name" value="MULTIDRUG RESISTANCE PROTEIN MDTH"/>
    <property type="match status" value="1"/>
</dbReference>
<proteinExistence type="predicted"/>
<gene>
    <name evidence="9" type="ORF">ACFSOY_17025</name>
</gene>
<feature type="domain" description="Major facilitator superfamily (MFS) profile" evidence="8">
    <location>
        <begin position="11"/>
        <end position="392"/>
    </location>
</feature>
<accession>A0ABW5A1G7</accession>
<feature type="transmembrane region" description="Helical" evidence="7">
    <location>
        <begin position="334"/>
        <end position="356"/>
    </location>
</feature>
<feature type="transmembrane region" description="Helical" evidence="7">
    <location>
        <begin position="368"/>
        <end position="387"/>
    </location>
</feature>
<evidence type="ECO:0000313" key="9">
    <source>
        <dbReference type="EMBL" id="MFD2171666.1"/>
    </source>
</evidence>
<evidence type="ECO:0000256" key="1">
    <source>
        <dbReference type="ARBA" id="ARBA00004651"/>
    </source>
</evidence>
<evidence type="ECO:0000256" key="4">
    <source>
        <dbReference type="ARBA" id="ARBA00022692"/>
    </source>
</evidence>
<evidence type="ECO:0000313" key="10">
    <source>
        <dbReference type="Proteomes" id="UP001597343"/>
    </source>
</evidence>
<sequence>MVSFLPTLGRAIWVLLGGILFTHLGSYMLLPFFAIILSSEKGLSLGNTGLVLGAGSIAFLIGSLLGGILSDRLGRKLTMVGGLLIRAVGLFGFIWGYSFLTLLATNLVAGIGGGIYAPGAKAGIAALAKEGTKTTAFSYRGIAANIGVTLGPLLGTYLLTKSSTVLFAGAATVYLILAVAHLLLLERECIGKDCPQVERGGIRQILSDRPFLLFSIVTIFVWALFTQFTLSLPLRAEQLATSRSIGLIWTTTSLLVILFQGSVTRFFSKHLHPLSTMAVGMALIGTGLGSVALSSSFWHLLGSAVLFTLGEMFVMPTSDSIVSDLAKPERIGSYFGVSAFVFGAGEALGNIAGGQLMQTAVSLNYLNLPWLLFAGLGLLLSGIYFLLSRWQPLAKPLTSELERQAERSAAPIRRKQKT</sequence>
<dbReference type="InterPro" id="IPR005829">
    <property type="entry name" value="Sugar_transporter_CS"/>
</dbReference>
<keyword evidence="2" id="KW-0813">Transport</keyword>
<dbReference type="RefSeq" id="WP_386048663.1">
    <property type="nucleotide sequence ID" value="NZ_JBHUIO010000011.1"/>
</dbReference>
<feature type="transmembrane region" description="Helical" evidence="7">
    <location>
        <begin position="103"/>
        <end position="127"/>
    </location>
</feature>
<evidence type="ECO:0000256" key="2">
    <source>
        <dbReference type="ARBA" id="ARBA00022448"/>
    </source>
</evidence>
<dbReference type="EMBL" id="JBHUIO010000011">
    <property type="protein sequence ID" value="MFD2171666.1"/>
    <property type="molecule type" value="Genomic_DNA"/>
</dbReference>
<dbReference type="Pfam" id="PF07690">
    <property type="entry name" value="MFS_1"/>
    <property type="match status" value="1"/>
</dbReference>
<comment type="caution">
    <text evidence="9">The sequence shown here is derived from an EMBL/GenBank/DDBJ whole genome shotgun (WGS) entry which is preliminary data.</text>
</comment>
<dbReference type="InterPro" id="IPR011701">
    <property type="entry name" value="MFS"/>
</dbReference>
<dbReference type="InterPro" id="IPR050171">
    <property type="entry name" value="MFS_Transporters"/>
</dbReference>
<dbReference type="InterPro" id="IPR036259">
    <property type="entry name" value="MFS_trans_sf"/>
</dbReference>
<feature type="transmembrane region" description="Helical" evidence="7">
    <location>
        <begin position="165"/>
        <end position="185"/>
    </location>
</feature>
<dbReference type="CDD" id="cd17329">
    <property type="entry name" value="MFS_MdtH_MDR_like"/>
    <property type="match status" value="1"/>
</dbReference>
<evidence type="ECO:0000256" key="6">
    <source>
        <dbReference type="ARBA" id="ARBA00023136"/>
    </source>
</evidence>
<dbReference type="Gene3D" id="1.20.1250.20">
    <property type="entry name" value="MFS general substrate transporter like domains"/>
    <property type="match status" value="1"/>
</dbReference>
<comment type="subcellular location">
    <subcellularLocation>
        <location evidence="1">Cell membrane</location>
        <topology evidence="1">Multi-pass membrane protein</topology>
    </subcellularLocation>
</comment>
<feature type="transmembrane region" description="Helical" evidence="7">
    <location>
        <begin position="211"/>
        <end position="234"/>
    </location>
</feature>
<keyword evidence="10" id="KW-1185">Reference proteome</keyword>
<dbReference type="PANTHER" id="PTHR23517">
    <property type="entry name" value="RESISTANCE PROTEIN MDTM, PUTATIVE-RELATED-RELATED"/>
    <property type="match status" value="1"/>
</dbReference>
<dbReference type="PROSITE" id="PS00216">
    <property type="entry name" value="SUGAR_TRANSPORT_1"/>
    <property type="match status" value="1"/>
</dbReference>